<evidence type="ECO:0000259" key="5">
    <source>
        <dbReference type="PROSITE" id="PS00799"/>
    </source>
</evidence>
<keyword evidence="4" id="KW-1015">Disulfide bond</keyword>
<reference evidence="6 7" key="1">
    <citation type="journal article" date="2007" name="Science">
        <title>Sea anemone genome reveals ancestral eumetazoan gene repertoire and genomic organization.</title>
        <authorList>
            <person name="Putnam N.H."/>
            <person name="Srivastava M."/>
            <person name="Hellsten U."/>
            <person name="Dirks B."/>
            <person name="Chapman J."/>
            <person name="Salamov A."/>
            <person name="Terry A."/>
            <person name="Shapiro H."/>
            <person name="Lindquist E."/>
            <person name="Kapitonov V.V."/>
            <person name="Jurka J."/>
            <person name="Genikhovich G."/>
            <person name="Grigoriev I.V."/>
            <person name="Lucas S.M."/>
            <person name="Steele R.E."/>
            <person name="Finnerty J.R."/>
            <person name="Technau U."/>
            <person name="Martindale M.Q."/>
            <person name="Rokhsar D.S."/>
        </authorList>
    </citation>
    <scope>NUCLEOTIDE SEQUENCE [LARGE SCALE GENOMIC DNA]</scope>
    <source>
        <strain evidence="7">CH2 X CH6</strain>
    </source>
</reference>
<keyword evidence="7" id="KW-1185">Reference proteome</keyword>
<dbReference type="STRING" id="45351.A7T870"/>
<dbReference type="SMART" id="SM00277">
    <property type="entry name" value="GRAN"/>
    <property type="match status" value="3"/>
</dbReference>
<evidence type="ECO:0000256" key="2">
    <source>
        <dbReference type="ARBA" id="ARBA00010093"/>
    </source>
</evidence>
<evidence type="ECO:0000313" key="6">
    <source>
        <dbReference type="EMBL" id="EDO27824.1"/>
    </source>
</evidence>
<feature type="domain" description="Granulins" evidence="5">
    <location>
        <begin position="40"/>
        <end position="53"/>
    </location>
</feature>
<comment type="subcellular location">
    <subcellularLocation>
        <location evidence="1">Secreted</location>
    </subcellularLocation>
</comment>
<dbReference type="GO" id="GO:0005576">
    <property type="term" value="C:extracellular region"/>
    <property type="evidence" value="ECO:0007669"/>
    <property type="project" value="UniProtKB-SubCell"/>
</dbReference>
<keyword evidence="3" id="KW-0964">Secreted</keyword>
<proteinExistence type="inferred from homology"/>
<feature type="domain" description="Granulins" evidence="5">
    <location>
        <begin position="117"/>
        <end position="130"/>
    </location>
</feature>
<protein>
    <recommendedName>
        <fullName evidence="5">Granulins domain-containing protein</fullName>
    </recommendedName>
</protein>
<organism evidence="6 7">
    <name type="scientific">Nematostella vectensis</name>
    <name type="common">Starlet sea anemone</name>
    <dbReference type="NCBI Taxonomy" id="45351"/>
    <lineage>
        <taxon>Eukaryota</taxon>
        <taxon>Metazoa</taxon>
        <taxon>Cnidaria</taxon>
        <taxon>Anthozoa</taxon>
        <taxon>Hexacorallia</taxon>
        <taxon>Actiniaria</taxon>
        <taxon>Edwardsiidae</taxon>
        <taxon>Nematostella</taxon>
    </lineage>
</organism>
<dbReference type="Proteomes" id="UP000001593">
    <property type="component" value="Unassembled WGS sequence"/>
</dbReference>
<dbReference type="PANTHER" id="PTHR12274">
    <property type="entry name" value="GRANULIN"/>
    <property type="match status" value="1"/>
</dbReference>
<sequence length="232" mass="24503">ASGANYITCNDGSHCYDYETCCELSTGSYGCCPLPNAVCCSDGKHCCPCGYHCDISSSTCDMAKDSTPMVSYHATVQRAGVGEIKCKDGSHCNTGETCCLVGPTKYGCCPLPSAVCCADMQHCCPSGYTCNDKSGHCQRGRHVLPMFQKHPSVHPRPAVAKTPVIIDHTIRFVPRGGRGAGCACEPYHTCCGSSSAQQNCCPLPNASCCSDGLHCCPQGFICDDQKGCVKQP</sequence>
<accession>A7T870</accession>
<evidence type="ECO:0000256" key="4">
    <source>
        <dbReference type="ARBA" id="ARBA00023157"/>
    </source>
</evidence>
<dbReference type="PANTHER" id="PTHR12274:SF3">
    <property type="entry name" value="PROGRANULIN"/>
    <property type="match status" value="1"/>
</dbReference>
<dbReference type="InterPro" id="IPR000118">
    <property type="entry name" value="Granulin"/>
</dbReference>
<evidence type="ECO:0000313" key="7">
    <source>
        <dbReference type="Proteomes" id="UP000001593"/>
    </source>
</evidence>
<dbReference type="eggNOG" id="KOG4296">
    <property type="taxonomic scope" value="Eukaryota"/>
</dbReference>
<dbReference type="PhylomeDB" id="A7T870"/>
<name>A7T870_NEMVE</name>
<dbReference type="Pfam" id="PF00396">
    <property type="entry name" value="Granulin"/>
    <property type="match status" value="3"/>
</dbReference>
<comment type="similarity">
    <text evidence="2">Belongs to the granulin family.</text>
</comment>
<dbReference type="EMBL" id="DS472533">
    <property type="protein sequence ID" value="EDO27824.1"/>
    <property type="molecule type" value="Genomic_DNA"/>
</dbReference>
<feature type="non-terminal residue" evidence="6">
    <location>
        <position position="1"/>
    </location>
</feature>
<dbReference type="Gene3D" id="2.10.25.160">
    <property type="entry name" value="Granulin"/>
    <property type="match status" value="3"/>
</dbReference>
<dbReference type="InParanoid" id="A7T870"/>
<dbReference type="AlphaFoldDB" id="A7T870"/>
<gene>
    <name evidence="6" type="ORF">NEMVEDRAFT_v1g223674</name>
</gene>
<evidence type="ECO:0000256" key="3">
    <source>
        <dbReference type="ARBA" id="ARBA00022525"/>
    </source>
</evidence>
<dbReference type="InterPro" id="IPR037277">
    <property type="entry name" value="Granulin_sf"/>
</dbReference>
<evidence type="ECO:0000256" key="1">
    <source>
        <dbReference type="ARBA" id="ARBA00004613"/>
    </source>
</evidence>
<dbReference type="HOGENOM" id="CLU_066308_0_0_1"/>
<dbReference type="KEGG" id="nve:5498170"/>
<dbReference type="PROSITE" id="PS00799">
    <property type="entry name" value="GRANULINS"/>
    <property type="match status" value="3"/>
</dbReference>
<dbReference type="InterPro" id="IPR039036">
    <property type="entry name" value="Granulin_fam"/>
</dbReference>
<dbReference type="OMA" id="CCPHAMC"/>
<dbReference type="SUPFAM" id="SSF57277">
    <property type="entry name" value="Granulin repeat"/>
    <property type="match status" value="2"/>
</dbReference>
<feature type="domain" description="Granulins" evidence="5">
    <location>
        <begin position="209"/>
        <end position="222"/>
    </location>
</feature>